<evidence type="ECO:0000259" key="7">
    <source>
        <dbReference type="Pfam" id="PF01432"/>
    </source>
</evidence>
<dbReference type="GO" id="GO:0004222">
    <property type="term" value="F:metalloendopeptidase activity"/>
    <property type="evidence" value="ECO:0007669"/>
    <property type="project" value="InterPro"/>
</dbReference>
<name>A0A9D1MFN9_9FIRM</name>
<evidence type="ECO:0000256" key="6">
    <source>
        <dbReference type="RuleBase" id="RU003435"/>
    </source>
</evidence>
<evidence type="ECO:0000256" key="3">
    <source>
        <dbReference type="ARBA" id="ARBA00022801"/>
    </source>
</evidence>
<evidence type="ECO:0000256" key="1">
    <source>
        <dbReference type="ARBA" id="ARBA00022670"/>
    </source>
</evidence>
<evidence type="ECO:0000256" key="5">
    <source>
        <dbReference type="ARBA" id="ARBA00023049"/>
    </source>
</evidence>
<dbReference type="Proteomes" id="UP000824081">
    <property type="component" value="Unassembled WGS sequence"/>
</dbReference>
<dbReference type="SUPFAM" id="SSF55486">
    <property type="entry name" value="Metalloproteases ('zincins'), catalytic domain"/>
    <property type="match status" value="1"/>
</dbReference>
<feature type="domain" description="Peptidase M3A/M3B catalytic" evidence="7">
    <location>
        <begin position="44"/>
        <end position="277"/>
    </location>
</feature>
<comment type="similarity">
    <text evidence="6">Belongs to the peptidase M3 family.</text>
</comment>
<dbReference type="GO" id="GO:0046872">
    <property type="term" value="F:metal ion binding"/>
    <property type="evidence" value="ECO:0007669"/>
    <property type="project" value="UniProtKB-UniRule"/>
</dbReference>
<dbReference type="InterPro" id="IPR001567">
    <property type="entry name" value="Pept_M3A_M3B_dom"/>
</dbReference>
<dbReference type="Gene3D" id="1.10.1370.30">
    <property type="match status" value="1"/>
</dbReference>
<dbReference type="Pfam" id="PF01432">
    <property type="entry name" value="Peptidase_M3"/>
    <property type="match status" value="1"/>
</dbReference>
<reference evidence="8" key="2">
    <citation type="journal article" date="2021" name="PeerJ">
        <title>Extensive microbial diversity within the chicken gut microbiome revealed by metagenomics and culture.</title>
        <authorList>
            <person name="Gilroy R."/>
            <person name="Ravi A."/>
            <person name="Getino M."/>
            <person name="Pursley I."/>
            <person name="Horton D.L."/>
            <person name="Alikhan N.F."/>
            <person name="Baker D."/>
            <person name="Gharbi K."/>
            <person name="Hall N."/>
            <person name="Watson M."/>
            <person name="Adriaenssens E.M."/>
            <person name="Foster-Nyarko E."/>
            <person name="Jarju S."/>
            <person name="Secka A."/>
            <person name="Antonio M."/>
            <person name="Oren A."/>
            <person name="Chaudhuri R.R."/>
            <person name="La Ragione R."/>
            <person name="Hildebrand F."/>
            <person name="Pallen M.J."/>
        </authorList>
    </citation>
    <scope>NUCLEOTIDE SEQUENCE</scope>
    <source>
        <strain evidence="8">11687</strain>
    </source>
</reference>
<keyword evidence="5 6" id="KW-0482">Metalloprotease</keyword>
<proteinExistence type="inferred from homology"/>
<protein>
    <submittedName>
        <fullName evidence="8">M3 family oligoendopeptidase</fullName>
    </submittedName>
</protein>
<accession>A0A9D1MFN9</accession>
<comment type="cofactor">
    <cofactor evidence="6">
        <name>Zn(2+)</name>
        <dbReference type="ChEBI" id="CHEBI:29105"/>
    </cofactor>
    <text evidence="6">Binds 1 zinc ion.</text>
</comment>
<organism evidence="8 9">
    <name type="scientific">Candidatus Scatosoma pullistercoris</name>
    <dbReference type="NCBI Taxonomy" id="2840934"/>
    <lineage>
        <taxon>Bacteria</taxon>
        <taxon>Bacillati</taxon>
        <taxon>Bacillota</taxon>
        <taxon>Clostridia</taxon>
        <taxon>Candidatus Scatosoma</taxon>
    </lineage>
</organism>
<gene>
    <name evidence="8" type="ORF">IAC57_04635</name>
</gene>
<evidence type="ECO:0000313" key="8">
    <source>
        <dbReference type="EMBL" id="HIU59371.1"/>
    </source>
</evidence>
<keyword evidence="1 6" id="KW-0645">Protease</keyword>
<evidence type="ECO:0000256" key="4">
    <source>
        <dbReference type="ARBA" id="ARBA00022833"/>
    </source>
</evidence>
<keyword evidence="4 6" id="KW-0862">Zinc</keyword>
<sequence length="302" mass="35026">YDEEFIFPDGNAVPVGNRACLVEQAKKMYHEMSPETGEFIDFMLEHELMDLDNKPNKASTGYMTSLAEYKAPFVFSCFNGTTGDVDVLTHEMGHAFAGYMAMRTQPLMEQWGESTDIAEIHSMSMEQFAYPYAELFFGDRADKYRFQHLQEALTFVPFGVAVDEFQHIVYEHPELTPAERTAEWRKLEKKYMPWRNYDGDAFFEKGGWWYHKIHIFHYPFYYINYTLTTMGAMEFKKKMAENPESCRKDYLTLCKVGGSLGYLDTLRAAHLSVPFEAGSVEKATGYAMKILERQIAEKENLK</sequence>
<dbReference type="AlphaFoldDB" id="A0A9D1MFN9"/>
<feature type="non-terminal residue" evidence="8">
    <location>
        <position position="1"/>
    </location>
</feature>
<reference evidence="8" key="1">
    <citation type="submission" date="2020-10" db="EMBL/GenBank/DDBJ databases">
        <authorList>
            <person name="Gilroy R."/>
        </authorList>
    </citation>
    <scope>NUCLEOTIDE SEQUENCE</scope>
    <source>
        <strain evidence="8">11687</strain>
    </source>
</reference>
<evidence type="ECO:0000313" key="9">
    <source>
        <dbReference type="Proteomes" id="UP000824081"/>
    </source>
</evidence>
<keyword evidence="2 6" id="KW-0479">Metal-binding</keyword>
<dbReference type="GO" id="GO:0006508">
    <property type="term" value="P:proteolysis"/>
    <property type="evidence" value="ECO:0007669"/>
    <property type="project" value="UniProtKB-KW"/>
</dbReference>
<keyword evidence="3 6" id="KW-0378">Hydrolase</keyword>
<evidence type="ECO:0000256" key="2">
    <source>
        <dbReference type="ARBA" id="ARBA00022723"/>
    </source>
</evidence>
<dbReference type="EMBL" id="DVMZ01000124">
    <property type="protein sequence ID" value="HIU59371.1"/>
    <property type="molecule type" value="Genomic_DNA"/>
</dbReference>
<comment type="caution">
    <text evidence="8">The sequence shown here is derived from an EMBL/GenBank/DDBJ whole genome shotgun (WGS) entry which is preliminary data.</text>
</comment>